<feature type="domain" description="Caspase family p20" evidence="1">
    <location>
        <begin position="22"/>
        <end position="155"/>
    </location>
</feature>
<dbReference type="InterPro" id="IPR011600">
    <property type="entry name" value="Pept_C14_caspase"/>
</dbReference>
<keyword evidence="3" id="KW-1185">Reference proteome</keyword>
<proteinExistence type="predicted"/>
<gene>
    <name evidence="2" type="ORF">LMTR13_02330</name>
</gene>
<dbReference type="PROSITE" id="PS50208">
    <property type="entry name" value="CASPASE_P20"/>
    <property type="match status" value="1"/>
</dbReference>
<dbReference type="InterPro" id="IPR001309">
    <property type="entry name" value="Pept_C14_p20"/>
</dbReference>
<protein>
    <recommendedName>
        <fullName evidence="1">Caspase family p20 domain-containing protein</fullName>
    </recommendedName>
</protein>
<dbReference type="OrthoDB" id="9816009at2"/>
<dbReference type="SUPFAM" id="SSF52129">
    <property type="entry name" value="Caspase-like"/>
    <property type="match status" value="1"/>
</dbReference>
<dbReference type="EMBL" id="CP016428">
    <property type="protein sequence ID" value="ANV99191.1"/>
    <property type="molecule type" value="Genomic_DNA"/>
</dbReference>
<dbReference type="Gene3D" id="3.40.50.1460">
    <property type="match status" value="1"/>
</dbReference>
<dbReference type="Gene3D" id="1.20.58.1690">
    <property type="match status" value="2"/>
</dbReference>
<name>A0A1B1U8Y9_9BRAD</name>
<dbReference type="Pfam" id="PF13308">
    <property type="entry name" value="YARHG"/>
    <property type="match status" value="2"/>
</dbReference>
<dbReference type="KEGG" id="bic:LMTR13_02330"/>
<sequence length="452" mass="49420">MRWITLATGLLAVLFISPAVAERRVALVVGNSAYQNVSRLQNPKSDALLVADTLKRLGFTLVGGQAQVELDKAGFDSAVQRFGSQSIGADVALFYYAGHGIQVRGTNYLVPISANPAREADVDFQMVDVNLVLRQMEGAGTRLNIVILDACRNNPFGGRGLRAADGGLAQLRAPEGTLLSYATQPGNVALDGDDGHSPYTRALVETMQRPGLDILQTFNQVGLVVKRATGSAQQPWVSTSPIDGAFYFSGNAPGQVATADPQSTVLPPTSNVLTPAPPVARTQSDFIFPDSDSRLLSESDLRTLSKDDLRIARNEIFARRGRYFNAPDLTARFSKFAWYAPRTWDPDLNAVERANVALLDRFESGAAAAASGFIFPDSDRRLLTPGEVQRLSKDDLRIARNEIFARRGRFFESADLKTRFERFSWYAPNTWNPKLNAIEQANVALIEQVGKR</sequence>
<dbReference type="AlphaFoldDB" id="A0A1B1U8Y9"/>
<dbReference type="GO" id="GO:0006508">
    <property type="term" value="P:proteolysis"/>
    <property type="evidence" value="ECO:0007669"/>
    <property type="project" value="InterPro"/>
</dbReference>
<dbReference type="GO" id="GO:0004197">
    <property type="term" value="F:cysteine-type endopeptidase activity"/>
    <property type="evidence" value="ECO:0007669"/>
    <property type="project" value="InterPro"/>
</dbReference>
<evidence type="ECO:0000313" key="2">
    <source>
        <dbReference type="EMBL" id="ANV99191.1"/>
    </source>
</evidence>
<dbReference type="PANTHER" id="PTHR22576">
    <property type="entry name" value="MUCOSA ASSOCIATED LYMPHOID TISSUE LYMPHOMA TRANSLOCATION PROTEIN 1/PARACASPASE"/>
    <property type="match status" value="1"/>
</dbReference>
<dbReference type="Proteomes" id="UP000092839">
    <property type="component" value="Chromosome"/>
</dbReference>
<dbReference type="PANTHER" id="PTHR22576:SF37">
    <property type="entry name" value="MUCOSA-ASSOCIATED LYMPHOID TISSUE LYMPHOMA TRANSLOCATION PROTEIN 1"/>
    <property type="match status" value="1"/>
</dbReference>
<dbReference type="Pfam" id="PF00656">
    <property type="entry name" value="Peptidase_C14"/>
    <property type="match status" value="1"/>
</dbReference>
<dbReference type="InterPro" id="IPR038434">
    <property type="entry name" value="YARHG_sf"/>
</dbReference>
<evidence type="ECO:0000259" key="1">
    <source>
        <dbReference type="PROSITE" id="PS50208"/>
    </source>
</evidence>
<reference evidence="2 3" key="1">
    <citation type="submission" date="2016-07" db="EMBL/GenBank/DDBJ databases">
        <title>Complete genome sequence of Bradyrhizobium icense LMTR 13T, a potential inoculant strain isolated from lima bean (Phaseolus lunatus) in Peru.</title>
        <authorList>
            <person name="Ormeno-Orrillo E."/>
            <person name="Duran D."/>
            <person name="Rogel M.A."/>
            <person name="Rey L."/>
            <person name="Imperial J."/>
            <person name="Ruiz-Argueso T."/>
            <person name="Martinez-Romero E."/>
        </authorList>
    </citation>
    <scope>NUCLEOTIDE SEQUENCE [LARGE SCALE GENOMIC DNA]</scope>
    <source>
        <strain evidence="2 3">LMTR 13</strain>
    </source>
</reference>
<dbReference type="RefSeq" id="WP_065726507.1">
    <property type="nucleotide sequence ID" value="NZ_CP016428.1"/>
</dbReference>
<organism evidence="2 3">
    <name type="scientific">Bradyrhizobium icense</name>
    <dbReference type="NCBI Taxonomy" id="1274631"/>
    <lineage>
        <taxon>Bacteria</taxon>
        <taxon>Pseudomonadati</taxon>
        <taxon>Pseudomonadota</taxon>
        <taxon>Alphaproteobacteria</taxon>
        <taxon>Hyphomicrobiales</taxon>
        <taxon>Nitrobacteraceae</taxon>
        <taxon>Bradyrhizobium</taxon>
    </lineage>
</organism>
<dbReference type="InterPro" id="IPR025582">
    <property type="entry name" value="YARHG_dom"/>
</dbReference>
<dbReference type="STRING" id="1274631.LMTR13_02330"/>
<dbReference type="InterPro" id="IPR052039">
    <property type="entry name" value="Caspase-related_regulators"/>
</dbReference>
<dbReference type="InterPro" id="IPR029030">
    <property type="entry name" value="Caspase-like_dom_sf"/>
</dbReference>
<dbReference type="SMART" id="SM01324">
    <property type="entry name" value="YARHG"/>
    <property type="match status" value="2"/>
</dbReference>
<evidence type="ECO:0000313" key="3">
    <source>
        <dbReference type="Proteomes" id="UP000092839"/>
    </source>
</evidence>
<accession>A0A1B1U8Y9</accession>